<keyword evidence="8" id="KW-1185">Reference proteome</keyword>
<dbReference type="InterPro" id="IPR002129">
    <property type="entry name" value="PyrdxlP-dep_de-COase"/>
</dbReference>
<dbReference type="InterPro" id="IPR010977">
    <property type="entry name" value="Aromatic_deC"/>
</dbReference>
<name>A0ABW0JVD1_9GAMM</name>
<dbReference type="InterPro" id="IPR015424">
    <property type="entry name" value="PyrdxlP-dep_Trfase"/>
</dbReference>
<dbReference type="PANTHER" id="PTHR11999:SF70">
    <property type="entry name" value="MIP05841P"/>
    <property type="match status" value="1"/>
</dbReference>
<evidence type="ECO:0000256" key="4">
    <source>
        <dbReference type="ARBA" id="ARBA00022898"/>
    </source>
</evidence>
<dbReference type="PANTHER" id="PTHR11999">
    <property type="entry name" value="GROUP II PYRIDOXAL-5-PHOSPHATE DECARBOXYLASE"/>
    <property type="match status" value="1"/>
</dbReference>
<evidence type="ECO:0000313" key="7">
    <source>
        <dbReference type="EMBL" id="MFC5439295.1"/>
    </source>
</evidence>
<evidence type="ECO:0000256" key="6">
    <source>
        <dbReference type="RuleBase" id="RU000382"/>
    </source>
</evidence>
<keyword evidence="3" id="KW-0210">Decarboxylase</keyword>
<evidence type="ECO:0000256" key="1">
    <source>
        <dbReference type="ARBA" id="ARBA00001933"/>
    </source>
</evidence>
<dbReference type="Gene3D" id="3.40.640.10">
    <property type="entry name" value="Type I PLP-dependent aspartate aminotransferase-like (Major domain)"/>
    <property type="match status" value="1"/>
</dbReference>
<dbReference type="SUPFAM" id="SSF53383">
    <property type="entry name" value="PLP-dependent transferases"/>
    <property type="match status" value="1"/>
</dbReference>
<organism evidence="7 8">
    <name type="scientific">Rhodanobacter ginsenosidimutans</name>
    <dbReference type="NCBI Taxonomy" id="490571"/>
    <lineage>
        <taxon>Bacteria</taxon>
        <taxon>Pseudomonadati</taxon>
        <taxon>Pseudomonadota</taxon>
        <taxon>Gammaproteobacteria</taxon>
        <taxon>Lysobacterales</taxon>
        <taxon>Rhodanobacteraceae</taxon>
        <taxon>Rhodanobacter</taxon>
    </lineage>
</organism>
<comment type="caution">
    <text evidence="7">The sequence shown here is derived from an EMBL/GenBank/DDBJ whole genome shotgun (WGS) entry which is preliminary data.</text>
</comment>
<dbReference type="Gene3D" id="3.90.1150.10">
    <property type="entry name" value="Aspartate Aminotransferase, domain 1"/>
    <property type="match status" value="1"/>
</dbReference>
<accession>A0ABW0JVD1</accession>
<dbReference type="Proteomes" id="UP001596018">
    <property type="component" value="Unassembled WGS sequence"/>
</dbReference>
<gene>
    <name evidence="7" type="ORF">ACFPK0_04600</name>
</gene>
<dbReference type="Pfam" id="PF00282">
    <property type="entry name" value="Pyridoxal_deC"/>
    <property type="match status" value="1"/>
</dbReference>
<comment type="similarity">
    <text evidence="2 6">Belongs to the group II decarboxylase family.</text>
</comment>
<reference evidence="8" key="1">
    <citation type="journal article" date="2019" name="Int. J. Syst. Evol. Microbiol.">
        <title>The Global Catalogue of Microorganisms (GCM) 10K type strain sequencing project: providing services to taxonomists for standard genome sequencing and annotation.</title>
        <authorList>
            <consortium name="The Broad Institute Genomics Platform"/>
            <consortium name="The Broad Institute Genome Sequencing Center for Infectious Disease"/>
            <person name="Wu L."/>
            <person name="Ma J."/>
        </authorList>
    </citation>
    <scope>NUCLEOTIDE SEQUENCE [LARGE SCALE GENOMIC DNA]</scope>
    <source>
        <strain evidence="8">KACC 12822</strain>
    </source>
</reference>
<evidence type="ECO:0000256" key="5">
    <source>
        <dbReference type="ARBA" id="ARBA00023239"/>
    </source>
</evidence>
<evidence type="ECO:0000256" key="2">
    <source>
        <dbReference type="ARBA" id="ARBA00009533"/>
    </source>
</evidence>
<sequence length="468" mass="50254">MHPTLSSDLADFDAILDRAREMAGTYLHELPQRPVAANLPADLSLRTPLPTHGLGAHAALQRFEKDWLPLMSGSPGPRYFGFVVGGATPAALAADWLVSSYDQNAQRNGDTGAAAIEAQAVDLLRQLLHWPEHWTGLCVTGATMANYVGMALARQWYGKQHGRDVAVDGVWGLPPMTVFAGASHSSTSKALSMTGIGHGQLHALPLLPGREALDVAALERALAAHGGAPCTVVASAGTVNTVDFDDLAAIAALKARHPFWLHVDAAFGGIAAASDNYRGLLAGIEAADSVTVDAHKWLNVPYDCALTYTAHLPLQLEVFQNRSAYLPAPLAVEDNYLHLAPENSRRFRALPLWMTLLAYGREGHAELVERNCALARYLGELLAADPLFRLAAPVRLNVVCFTLANGDAAALQRLHKALHEDGTAYLSPSVLDGQPMLRAALCNWRTTDADVEQTYAALKRLATPFSPR</sequence>
<proteinExistence type="inferred from homology"/>
<evidence type="ECO:0000256" key="3">
    <source>
        <dbReference type="ARBA" id="ARBA00022793"/>
    </source>
</evidence>
<protein>
    <submittedName>
        <fullName evidence="7">Pyridoxal phosphate-dependent decarboxylase family protein</fullName>
    </submittedName>
</protein>
<dbReference type="InterPro" id="IPR015422">
    <property type="entry name" value="PyrdxlP-dep_Trfase_small"/>
</dbReference>
<evidence type="ECO:0000313" key="8">
    <source>
        <dbReference type="Proteomes" id="UP001596018"/>
    </source>
</evidence>
<dbReference type="RefSeq" id="WP_377338710.1">
    <property type="nucleotide sequence ID" value="NZ_JALBWS010000015.1"/>
</dbReference>
<keyword evidence="5 6" id="KW-0456">Lyase</keyword>
<dbReference type="InterPro" id="IPR015421">
    <property type="entry name" value="PyrdxlP-dep_Trfase_major"/>
</dbReference>
<keyword evidence="4 6" id="KW-0663">Pyridoxal phosphate</keyword>
<comment type="cofactor">
    <cofactor evidence="1 6">
        <name>pyridoxal 5'-phosphate</name>
        <dbReference type="ChEBI" id="CHEBI:597326"/>
    </cofactor>
</comment>
<dbReference type="PRINTS" id="PR00800">
    <property type="entry name" value="YHDCRBOXLASE"/>
</dbReference>
<dbReference type="EMBL" id="JBHSMM010000001">
    <property type="protein sequence ID" value="MFC5439295.1"/>
    <property type="molecule type" value="Genomic_DNA"/>
</dbReference>